<keyword evidence="3" id="KW-1185">Reference proteome</keyword>
<dbReference type="InterPro" id="IPR006121">
    <property type="entry name" value="HMA_dom"/>
</dbReference>
<comment type="caution">
    <text evidence="2">The sequence shown here is derived from an EMBL/GenBank/DDBJ whole genome shotgun (WGS) entry which is preliminary data.</text>
</comment>
<accession>A0AAP0HZB6</accession>
<dbReference type="InterPro" id="IPR036163">
    <property type="entry name" value="HMA_dom_sf"/>
</dbReference>
<dbReference type="CDD" id="cd00371">
    <property type="entry name" value="HMA"/>
    <property type="match status" value="1"/>
</dbReference>
<gene>
    <name evidence="2" type="ORF">Sjap_019405</name>
</gene>
<dbReference type="Gene3D" id="3.30.70.100">
    <property type="match status" value="1"/>
</dbReference>
<organism evidence="2 3">
    <name type="scientific">Stephania japonica</name>
    <dbReference type="NCBI Taxonomy" id="461633"/>
    <lineage>
        <taxon>Eukaryota</taxon>
        <taxon>Viridiplantae</taxon>
        <taxon>Streptophyta</taxon>
        <taxon>Embryophyta</taxon>
        <taxon>Tracheophyta</taxon>
        <taxon>Spermatophyta</taxon>
        <taxon>Magnoliopsida</taxon>
        <taxon>Ranunculales</taxon>
        <taxon>Menispermaceae</taxon>
        <taxon>Menispermoideae</taxon>
        <taxon>Cissampelideae</taxon>
        <taxon>Stephania</taxon>
    </lineage>
</organism>
<dbReference type="AlphaFoldDB" id="A0AAP0HZB6"/>
<dbReference type="PANTHER" id="PTHR46119">
    <property type="entry name" value="OS08G0405700 PROTEIN"/>
    <property type="match status" value="1"/>
</dbReference>
<name>A0AAP0HZB6_9MAGN</name>
<protein>
    <recommendedName>
        <fullName evidence="1">HMA domain-containing protein</fullName>
    </recommendedName>
</protein>
<feature type="domain" description="HMA" evidence="1">
    <location>
        <begin position="68"/>
        <end position="134"/>
    </location>
</feature>
<reference evidence="2 3" key="1">
    <citation type="submission" date="2024-01" db="EMBL/GenBank/DDBJ databases">
        <title>Genome assemblies of Stephania.</title>
        <authorList>
            <person name="Yang L."/>
        </authorList>
    </citation>
    <scope>NUCLEOTIDE SEQUENCE [LARGE SCALE GENOMIC DNA]</scope>
    <source>
        <strain evidence="2">QJT</strain>
        <tissue evidence="2">Leaf</tissue>
    </source>
</reference>
<evidence type="ECO:0000313" key="2">
    <source>
        <dbReference type="EMBL" id="KAK9102151.1"/>
    </source>
</evidence>
<dbReference type="EMBL" id="JBBNAE010000008">
    <property type="protein sequence ID" value="KAK9102151.1"/>
    <property type="molecule type" value="Genomic_DNA"/>
</dbReference>
<proteinExistence type="predicted"/>
<dbReference type="PROSITE" id="PS50846">
    <property type="entry name" value="HMA_2"/>
    <property type="match status" value="1"/>
</dbReference>
<evidence type="ECO:0000313" key="3">
    <source>
        <dbReference type="Proteomes" id="UP001417504"/>
    </source>
</evidence>
<dbReference type="PANTHER" id="PTHR46119:SF11">
    <property type="entry name" value="HEAVY METAL TRANSPORT_DETOXIFICATION SUPERFAMILY PROTEIN"/>
    <property type="match status" value="1"/>
</dbReference>
<dbReference type="SUPFAM" id="SSF55008">
    <property type="entry name" value="HMA, heavy metal-associated domain"/>
    <property type="match status" value="1"/>
</dbReference>
<dbReference type="GO" id="GO:0046872">
    <property type="term" value="F:metal ion binding"/>
    <property type="evidence" value="ECO:0007669"/>
    <property type="project" value="InterPro"/>
</dbReference>
<dbReference type="Proteomes" id="UP001417504">
    <property type="component" value="Unassembled WGS sequence"/>
</dbReference>
<dbReference type="PROSITE" id="PS51257">
    <property type="entry name" value="PROKAR_LIPOPROTEIN"/>
    <property type="match status" value="1"/>
</dbReference>
<sequence>MGKLSIGRVLECFCGSTGSGACFCMNNMEDKDDDFERRPLIKGGAHQLVRIRDVIRGQQQTLAFQLKPKMVVLRVSMHCNGCARKVEKHISKMEGVTSFQVDLESKKVVVIGDVVPFEVLESVSKVKNAELWSVPN</sequence>
<evidence type="ECO:0000259" key="1">
    <source>
        <dbReference type="PROSITE" id="PS50846"/>
    </source>
</evidence>
<dbReference type="InterPro" id="IPR044526">
    <property type="entry name" value="NAKR1-3"/>
</dbReference>
<dbReference type="Pfam" id="PF00403">
    <property type="entry name" value="HMA"/>
    <property type="match status" value="1"/>
</dbReference>